<sequence>MSADQPREVCGRPFKTPDNNQPQLQQHRFHTPAANNVSTCAESADLSPAGIILHLSNADRVEAMSSAELRTRTGGQIFLTKPVDVFQPTGKPRPRRAENREDSWLCRRRGGLSIRVRTNVGAITPTRIAARRGFLGDGLDGERSRLGGVEEGDEGEAGDESVDLLEVQDGGEYSIGAEPPHETEDLDGDVLMGEAD</sequence>
<gene>
    <name evidence="2" type="ORF">GSTUAT00006549001</name>
</gene>
<feature type="region of interest" description="Disordered" evidence="1">
    <location>
        <begin position="1"/>
        <end position="25"/>
    </location>
</feature>
<feature type="region of interest" description="Disordered" evidence="1">
    <location>
        <begin position="140"/>
        <end position="196"/>
    </location>
</feature>
<dbReference type="EMBL" id="LN891084">
    <property type="protein sequence ID" value="CUS09347.1"/>
    <property type="molecule type" value="Genomic_DNA"/>
</dbReference>
<proteinExistence type="predicted"/>
<accession>A0A292PSA5</accession>
<feature type="compositionally biased region" description="Acidic residues" evidence="1">
    <location>
        <begin position="150"/>
        <end position="163"/>
    </location>
</feature>
<evidence type="ECO:0000313" key="3">
    <source>
        <dbReference type="Proteomes" id="UP001412239"/>
    </source>
</evidence>
<evidence type="ECO:0000313" key="2">
    <source>
        <dbReference type="EMBL" id="CUS09347.1"/>
    </source>
</evidence>
<name>A0A292PSA5_9PEZI</name>
<dbReference type="AlphaFoldDB" id="A0A292PSA5"/>
<keyword evidence="3" id="KW-1185">Reference proteome</keyword>
<dbReference type="Proteomes" id="UP001412239">
    <property type="component" value="Unassembled WGS sequence"/>
</dbReference>
<evidence type="ECO:0000256" key="1">
    <source>
        <dbReference type="SAM" id="MobiDB-lite"/>
    </source>
</evidence>
<organism evidence="2 3">
    <name type="scientific">Tuber aestivum</name>
    <name type="common">summer truffle</name>
    <dbReference type="NCBI Taxonomy" id="59557"/>
    <lineage>
        <taxon>Eukaryota</taxon>
        <taxon>Fungi</taxon>
        <taxon>Dikarya</taxon>
        <taxon>Ascomycota</taxon>
        <taxon>Pezizomycotina</taxon>
        <taxon>Pezizomycetes</taxon>
        <taxon>Pezizales</taxon>
        <taxon>Tuberaceae</taxon>
        <taxon>Tuber</taxon>
    </lineage>
</organism>
<reference evidence="2" key="1">
    <citation type="submission" date="2015-10" db="EMBL/GenBank/DDBJ databases">
        <authorList>
            <person name="Regsiter A."/>
            <person name="william w."/>
        </authorList>
    </citation>
    <scope>NUCLEOTIDE SEQUENCE</scope>
    <source>
        <strain evidence="2">Montdore</strain>
    </source>
</reference>
<feature type="compositionally biased region" description="Basic and acidic residues" evidence="1">
    <location>
        <begin position="1"/>
        <end position="10"/>
    </location>
</feature>
<protein>
    <submittedName>
        <fullName evidence="2">Uncharacterized protein</fullName>
    </submittedName>
</protein>